<reference evidence="1 2" key="1">
    <citation type="journal article" date="2011" name="Proc. Natl. Acad. Sci. U.S.A.">
        <title>Niche of harmful alga Aureococcus anophagefferens revealed through ecogenomics.</title>
        <authorList>
            <person name="Gobler C.J."/>
            <person name="Berry D.L."/>
            <person name="Dyhrman S.T."/>
            <person name="Wilhelm S.W."/>
            <person name="Salamov A."/>
            <person name="Lobanov A.V."/>
            <person name="Zhang Y."/>
            <person name="Collier J.L."/>
            <person name="Wurch L.L."/>
            <person name="Kustka A.B."/>
            <person name="Dill B.D."/>
            <person name="Shah M."/>
            <person name="VerBerkmoes N.C."/>
            <person name="Kuo A."/>
            <person name="Terry A."/>
            <person name="Pangilinan J."/>
            <person name="Lindquist E.A."/>
            <person name="Lucas S."/>
            <person name="Paulsen I.T."/>
            <person name="Hattenrath-Lehmann T.K."/>
            <person name="Talmage S.C."/>
            <person name="Walker E.A."/>
            <person name="Koch F."/>
            <person name="Burson A.M."/>
            <person name="Marcoval M.A."/>
            <person name="Tang Y.Z."/>
            <person name="Lecleir G.R."/>
            <person name="Coyne K.J."/>
            <person name="Berg G.M."/>
            <person name="Bertrand E.M."/>
            <person name="Saito M.A."/>
            <person name="Gladyshev V.N."/>
            <person name="Grigoriev I.V."/>
        </authorList>
    </citation>
    <scope>NUCLEOTIDE SEQUENCE [LARGE SCALE GENOMIC DNA]</scope>
    <source>
        <strain evidence="2">CCMP 1984</strain>
    </source>
</reference>
<dbReference type="SUPFAM" id="SSF50998">
    <property type="entry name" value="Quinoprotein alcohol dehydrogenase-like"/>
    <property type="match status" value="1"/>
</dbReference>
<organism evidence="2">
    <name type="scientific">Aureococcus anophagefferens</name>
    <name type="common">Harmful bloom alga</name>
    <dbReference type="NCBI Taxonomy" id="44056"/>
    <lineage>
        <taxon>Eukaryota</taxon>
        <taxon>Sar</taxon>
        <taxon>Stramenopiles</taxon>
        <taxon>Ochrophyta</taxon>
        <taxon>Pelagophyceae</taxon>
        <taxon>Pelagomonadales</taxon>
        <taxon>Pelagomonadaceae</taxon>
        <taxon>Aureococcus</taxon>
    </lineage>
</organism>
<gene>
    <name evidence="1" type="ORF">AURANDRAFT_65610</name>
</gene>
<dbReference type="InterPro" id="IPR015943">
    <property type="entry name" value="WD40/YVTN_repeat-like_dom_sf"/>
</dbReference>
<dbReference type="Gene3D" id="2.130.10.10">
    <property type="entry name" value="YVTN repeat-like/Quinoprotein amine dehydrogenase"/>
    <property type="match status" value="1"/>
</dbReference>
<dbReference type="KEGG" id="aaf:AURANDRAFT_65610"/>
<dbReference type="RefSeq" id="XP_009038745.1">
    <property type="nucleotide sequence ID" value="XM_009040497.1"/>
</dbReference>
<name>F0YEJ0_AURAN</name>
<proteinExistence type="predicted"/>
<dbReference type="InterPro" id="IPR011047">
    <property type="entry name" value="Quinoprotein_ADH-like_sf"/>
</dbReference>
<keyword evidence="2" id="KW-1185">Reference proteome</keyword>
<dbReference type="AlphaFoldDB" id="F0YEJ0"/>
<accession>F0YEJ0</accession>
<dbReference type="EMBL" id="GL833134">
    <property type="protein sequence ID" value="EGB06570.1"/>
    <property type="molecule type" value="Genomic_DNA"/>
</dbReference>
<dbReference type="OrthoDB" id="10253878at2759"/>
<dbReference type="GeneID" id="20225419"/>
<dbReference type="Pfam" id="PF04176">
    <property type="entry name" value="TIP41"/>
    <property type="match status" value="1"/>
</dbReference>
<dbReference type="InParanoid" id="F0YEJ0"/>
<evidence type="ECO:0000313" key="1">
    <source>
        <dbReference type="EMBL" id="EGB06570.1"/>
    </source>
</evidence>
<dbReference type="Proteomes" id="UP000002729">
    <property type="component" value="Unassembled WGS sequence"/>
</dbReference>
<sequence length="656" mass="70326">MDPELVAKKLEYEAKKARLKELRMRLTCTICGAKPKTLLNCPCGTTQRDDLDPHSFAFFRVRVRFAGKFWVAFSRFFIRVNGVLARVLDTRFVGDESRVLRERTWREGDWETFAGPGAPPCVDFGGVGDQLAAKRLPARLPLKYRHTDELALPDAPLEPSAPATVAPAWRFDGAGEAVVPARRVALVVLRDGGGVVALDPRTGAERWRFRARATAAAADGEFVAAGLESGDVVLLDGGGAERRRFAADSAGVSRDVRALAFCGGRVAAATARAVTVADAATGAVVERVACDETVNALAGGRRFAAATRTGVRVFGGGDHASRGAVLAAAASGDAVAAGCIDRKVRVFFPGGRRREWTGFSSAVERLAWSASGTWLAAVGGRAVALRRDLPPGEAPVRCAVDAPLDVAFDPAREDRLVVGARGGVFVFDLGRADDAVPRLCFPVAAAPPARAVAFCGGRVVAEDRRAQEEESCRKLGLMLPTEAQRTAVARIPGFLSARECDDVRDVVRGLKCATIERSAGGQHVFMGPWTTTYLHTDDQFRQRLGGLRSRLLAAAVAVDGRERWGQLDETADVNFRTAEYHQYQPGGGLRDARHYDAGSLITMDLMLAAPGADFEGGAFVTPEADGSVARHAFDKGGKRVRNSQRLLSRPFSTRFG</sequence>
<evidence type="ECO:0008006" key="3">
    <source>
        <dbReference type="Google" id="ProtNLM"/>
    </source>
</evidence>
<evidence type="ECO:0000313" key="2">
    <source>
        <dbReference type="Proteomes" id="UP000002729"/>
    </source>
</evidence>
<protein>
    <recommendedName>
        <fullName evidence="3">Prolyl 4-hydroxylase alpha subunit domain-containing protein</fullName>
    </recommendedName>
</protein>
<dbReference type="InterPro" id="IPR007303">
    <property type="entry name" value="TIP41-like"/>
</dbReference>